<reference evidence="1 2" key="1">
    <citation type="journal article" date="2020" name="Cell">
        <title>Large-Scale Comparative Analyses of Tick Genomes Elucidate Their Genetic Diversity and Vector Capacities.</title>
        <authorList>
            <consortium name="Tick Genome and Microbiome Consortium (TIGMIC)"/>
            <person name="Jia N."/>
            <person name="Wang J."/>
            <person name="Shi W."/>
            <person name="Du L."/>
            <person name="Sun Y."/>
            <person name="Zhan W."/>
            <person name="Jiang J.F."/>
            <person name="Wang Q."/>
            <person name="Zhang B."/>
            <person name="Ji P."/>
            <person name="Bell-Sakyi L."/>
            <person name="Cui X.M."/>
            <person name="Yuan T.T."/>
            <person name="Jiang B.G."/>
            <person name="Yang W.F."/>
            <person name="Lam T.T."/>
            <person name="Chang Q.C."/>
            <person name="Ding S.J."/>
            <person name="Wang X.J."/>
            <person name="Zhu J.G."/>
            <person name="Ruan X.D."/>
            <person name="Zhao L."/>
            <person name="Wei J.T."/>
            <person name="Ye R.Z."/>
            <person name="Que T.C."/>
            <person name="Du C.H."/>
            <person name="Zhou Y.H."/>
            <person name="Cheng J.X."/>
            <person name="Dai P.F."/>
            <person name="Guo W.B."/>
            <person name="Han X.H."/>
            <person name="Huang E.J."/>
            <person name="Li L.F."/>
            <person name="Wei W."/>
            <person name="Gao Y.C."/>
            <person name="Liu J.Z."/>
            <person name="Shao H.Z."/>
            <person name="Wang X."/>
            <person name="Wang C.C."/>
            <person name="Yang T.C."/>
            <person name="Huo Q.B."/>
            <person name="Li W."/>
            <person name="Chen H.Y."/>
            <person name="Chen S.E."/>
            <person name="Zhou L.G."/>
            <person name="Ni X.B."/>
            <person name="Tian J.H."/>
            <person name="Sheng Y."/>
            <person name="Liu T."/>
            <person name="Pan Y.S."/>
            <person name="Xia L.Y."/>
            <person name="Li J."/>
            <person name="Zhao F."/>
            <person name="Cao W.C."/>
        </authorList>
    </citation>
    <scope>NUCLEOTIDE SEQUENCE [LARGE SCALE GENOMIC DNA]</scope>
    <source>
        <strain evidence="1">Iper-2018</strain>
    </source>
</reference>
<evidence type="ECO:0000313" key="1">
    <source>
        <dbReference type="EMBL" id="KAG0414213.1"/>
    </source>
</evidence>
<accession>A0AC60P4A6</accession>
<keyword evidence="2" id="KW-1185">Reference proteome</keyword>
<comment type="caution">
    <text evidence="1">The sequence shown here is derived from an EMBL/GenBank/DDBJ whole genome shotgun (WGS) entry which is preliminary data.</text>
</comment>
<dbReference type="Proteomes" id="UP000805193">
    <property type="component" value="Unassembled WGS sequence"/>
</dbReference>
<evidence type="ECO:0000313" key="2">
    <source>
        <dbReference type="Proteomes" id="UP000805193"/>
    </source>
</evidence>
<gene>
    <name evidence="1" type="ORF">HPB47_008641</name>
</gene>
<organism evidence="1 2">
    <name type="scientific">Ixodes persulcatus</name>
    <name type="common">Taiga tick</name>
    <dbReference type="NCBI Taxonomy" id="34615"/>
    <lineage>
        <taxon>Eukaryota</taxon>
        <taxon>Metazoa</taxon>
        <taxon>Ecdysozoa</taxon>
        <taxon>Arthropoda</taxon>
        <taxon>Chelicerata</taxon>
        <taxon>Arachnida</taxon>
        <taxon>Acari</taxon>
        <taxon>Parasitiformes</taxon>
        <taxon>Ixodida</taxon>
        <taxon>Ixodoidea</taxon>
        <taxon>Ixodidae</taxon>
        <taxon>Ixodinae</taxon>
        <taxon>Ixodes</taxon>
    </lineage>
</organism>
<protein>
    <submittedName>
        <fullName evidence="1">Uncharacterized protein</fullName>
    </submittedName>
</protein>
<dbReference type="EMBL" id="JABSTQ010011193">
    <property type="protein sequence ID" value="KAG0414213.1"/>
    <property type="molecule type" value="Genomic_DNA"/>
</dbReference>
<name>A0AC60P4A6_IXOPE</name>
<sequence length="1799" mass="203043">MRSLETSPHEVRANAQFPHEVWALHVELFEGAKEANTIVCLGTGTGKTFIAVMLIKELEKDIRVPFEEGGKRTFFLAPTVPLVAQQQKAIQAHTSLRVGGYIGDMNVDNWDAARWHKEFVNSQVLVMTPEIFKIILHHAFLPLSRVNLLILDECHRAVKQHTYREIMRCMDVVEQGLCPRVLGLTASVINSKATEAQVEHKMHGLEMAMRSRVLTVSDQASMSRYGTKPKEVVVEFHSSRILVELPLFSPTKRLTTSQGQDFERRVKSVLNVTRDMGLWCGQLTAQIFVEEARKLLEKTEERLVAEEVSQCLNWLRKAHSKLREGCDPSVNFVEHRLLALATPKLKKLLEVLRVFRPTGPEDDSSLCGIVFVKERVVARVLCAWLGRVAEEVAPYRFVRPHFVVGHGGVVGQSTKESGMSFKQQCKVLEQFRRQECNLLVATSVVEEGMDVPKCSLVVRFDFPPDYRSYVQSKGRARARRSLYLMMVSRDECQLSCSNLQAYHVVESLLMNKCRERKAPLDSEVVLSFAVDEMLPPYMPVKRDGAARITMTSAIGLVNRYCVKLPSDIFTRLQPDYTIVPVNREDKEYYVCTVYLPMTSPLKEPIQGQPMETKRYAKMAAALETCKRLHQMGELDDNLLPVKRTLALLEEPEEEAEQPGVPKPGTKKRRRVYPKRVCRLFREVPLAGPGTFRLHVLRTRLERLASELQNWRKERLVDPEDSPLWFGMLLREDMPLIPSFPIFTRSGEELVTVSRAGSVHLTGEQCEQLRRFHRFVCDEVMRVRERPLLAFDPGSAPNCVTLAPVMQGDGTAAIDWPFVNAVLNHKKPAAGERFQFQRHSYEDAVVVPQYHPLNYRHKTYYVKRVRGDLSPESSWTTGTASFAEYLSGVHDLRVTDLSQPLLEVAFTEMRLSFLTPRFRNRHGDAFTKKTTADRVELRVAEFCDVHPIPASVWRKAVCLPSILYRINQLLLAEEIRCTIAAETGVGLRTVGAAWPALDFQSASFERAFAGAKGEIEFGTLLRGHGDAEEIRMPQISRSFELQPELEGNPGPSPGRLLEALTSAKAADGFDLERLEVLGDSFLKFAVTIDLYCGETTAQEGLLTQARSRIISNRNLHRLGCAIGVAEAAASEMFEPQRNWLPPGYLVPEGCEDKMLDADFVFWASQKSPKWFDTVTAEELSSAYEEYKAESSRPDYVAPKRDSSCAVPVCTSAQVPDKSVADSVEALIGAYLLVCGPVGALKVMKWMGIRLTQCDLEGMAEGTGMRGFWGFPPPQTALLRHVPHPEEDLAALMELMADTVADVERALGYTFADRSFLLQAVTHASYYRNRLTDCYQRLEFLGDAVIDYLVTRYLYELPRKFNPGQLTDLRSSLVNNTFFASLVVKYGLHGCFKHCNPSLFSAIGRFVNYQAQAREEEREEGELSDEDREERQDFPDLNAPLDGVEDDTYWKVLERHYCHEEECQEPEEVEVPKALGDLFESLMGAVFLDCGMSLDRVWRIIYRMFGQEIESFSQNVPVPPVKELTERFRDARFGFESRQKNVSKGSHPKLEEALHTWLNATVAKRVPVSEDSRAFEVNLRSMQAMKSVGKGSTALTDFWSVMNVSHRGLHQKTFPGHLKNTFRPAADAAAASVVVDSVAAVRNVYRDMDPTFTKNVTVVYDGTWMTRGHTSHIGVGTVIEYYTGLVLDFVVLSNLCHGCALGPEQDSEGYSQWRQSHECLKNTEVKSGRMEVEAALMLFGLSLAKNDLRYTSIVCDGDSRTFLALSEDATYGFIPFTKARFRRGNFSSNFEVASGLFPSFP</sequence>
<proteinExistence type="predicted"/>